<reference evidence="3 4" key="1">
    <citation type="journal article" date="2018" name="Nat. Ecol. Evol.">
        <title>Pezizomycetes genomes reveal the molecular basis of ectomycorrhizal truffle lifestyle.</title>
        <authorList>
            <person name="Murat C."/>
            <person name="Payen T."/>
            <person name="Noel B."/>
            <person name="Kuo A."/>
            <person name="Morin E."/>
            <person name="Chen J."/>
            <person name="Kohler A."/>
            <person name="Krizsan K."/>
            <person name="Balestrini R."/>
            <person name="Da Silva C."/>
            <person name="Montanini B."/>
            <person name="Hainaut M."/>
            <person name="Levati E."/>
            <person name="Barry K.W."/>
            <person name="Belfiori B."/>
            <person name="Cichocki N."/>
            <person name="Clum A."/>
            <person name="Dockter R.B."/>
            <person name="Fauchery L."/>
            <person name="Guy J."/>
            <person name="Iotti M."/>
            <person name="Le Tacon F."/>
            <person name="Lindquist E.A."/>
            <person name="Lipzen A."/>
            <person name="Malagnac F."/>
            <person name="Mello A."/>
            <person name="Molinier V."/>
            <person name="Miyauchi S."/>
            <person name="Poulain J."/>
            <person name="Riccioni C."/>
            <person name="Rubini A."/>
            <person name="Sitrit Y."/>
            <person name="Splivallo R."/>
            <person name="Traeger S."/>
            <person name="Wang M."/>
            <person name="Zifcakova L."/>
            <person name="Wipf D."/>
            <person name="Zambonelli A."/>
            <person name="Paolocci F."/>
            <person name="Nowrousian M."/>
            <person name="Ottonello S."/>
            <person name="Baldrian P."/>
            <person name="Spatafora J.W."/>
            <person name="Henrissat B."/>
            <person name="Nagy L.G."/>
            <person name="Aury J.M."/>
            <person name="Wincker P."/>
            <person name="Grigoriev I.V."/>
            <person name="Bonfante P."/>
            <person name="Martin F.M."/>
        </authorList>
    </citation>
    <scope>NUCLEOTIDE SEQUENCE [LARGE SCALE GENOMIC DNA]</scope>
    <source>
        <strain evidence="3 4">RN42</strain>
    </source>
</reference>
<dbReference type="PANTHER" id="PTHR47843:SF5">
    <property type="entry name" value="BTB_POZ DOMAIN PROTEIN"/>
    <property type="match status" value="1"/>
</dbReference>
<feature type="domain" description="BTB" evidence="2">
    <location>
        <begin position="62"/>
        <end position="129"/>
    </location>
</feature>
<dbReference type="Pfam" id="PF00651">
    <property type="entry name" value="BTB"/>
    <property type="match status" value="1"/>
</dbReference>
<dbReference type="Proteomes" id="UP000275078">
    <property type="component" value="Unassembled WGS sequence"/>
</dbReference>
<dbReference type="PANTHER" id="PTHR47843">
    <property type="entry name" value="BTB DOMAIN-CONTAINING PROTEIN-RELATED"/>
    <property type="match status" value="1"/>
</dbReference>
<dbReference type="OrthoDB" id="6359816at2759"/>
<dbReference type="CDD" id="cd18186">
    <property type="entry name" value="BTB_POZ_ZBTB_KLHL-like"/>
    <property type="match status" value="1"/>
</dbReference>
<dbReference type="InterPro" id="IPR000210">
    <property type="entry name" value="BTB/POZ_dom"/>
</dbReference>
<dbReference type="AlphaFoldDB" id="A0A3N4HP97"/>
<dbReference type="InterPro" id="IPR011333">
    <property type="entry name" value="SKP1/BTB/POZ_sf"/>
</dbReference>
<keyword evidence="4" id="KW-1185">Reference proteome</keyword>
<evidence type="ECO:0000313" key="3">
    <source>
        <dbReference type="EMBL" id="RPA75662.1"/>
    </source>
</evidence>
<dbReference type="EMBL" id="ML119759">
    <property type="protein sequence ID" value="RPA75662.1"/>
    <property type="molecule type" value="Genomic_DNA"/>
</dbReference>
<dbReference type="SUPFAM" id="SSF54695">
    <property type="entry name" value="POZ domain"/>
    <property type="match status" value="1"/>
</dbReference>
<gene>
    <name evidence="3" type="ORF">BJ508DRAFT_331864</name>
</gene>
<feature type="compositionally biased region" description="Acidic residues" evidence="1">
    <location>
        <begin position="1"/>
        <end position="14"/>
    </location>
</feature>
<evidence type="ECO:0000259" key="2">
    <source>
        <dbReference type="PROSITE" id="PS50097"/>
    </source>
</evidence>
<evidence type="ECO:0000313" key="4">
    <source>
        <dbReference type="Proteomes" id="UP000275078"/>
    </source>
</evidence>
<accession>A0A3N4HP97</accession>
<protein>
    <recommendedName>
        <fullName evidence="2">BTB domain-containing protein</fullName>
    </recommendedName>
</protein>
<evidence type="ECO:0000256" key="1">
    <source>
        <dbReference type="SAM" id="MobiDB-lite"/>
    </source>
</evidence>
<sequence>MSNELDPDSSDDEPSTTTPPDSRPPSPTNKRRKTEEPTSRRPSLSTNVTSACADLFLSERYSDILIIVEDTIYPVHRNVVCSQSEFFELALRGDFKEAHEGLIHIRDETPKDIYRVLYYLYKHDIIQHPSDSHTRTANGEEKYNGSQKARYALRTNLSMRRLADKFGIPGLEAMAVSLQLSNLKALGRDYNRAARNPELYLESIVTLASDLALRIYRQSEEEDDPLREQAKKMVFRLLRSAQMSAKDLKECLPLQSLIKEHGDFALEMMLDVLGNCGPYKVQRETVKHRGT</sequence>
<name>A0A3N4HP97_ASCIM</name>
<organism evidence="3 4">
    <name type="scientific">Ascobolus immersus RN42</name>
    <dbReference type="NCBI Taxonomy" id="1160509"/>
    <lineage>
        <taxon>Eukaryota</taxon>
        <taxon>Fungi</taxon>
        <taxon>Dikarya</taxon>
        <taxon>Ascomycota</taxon>
        <taxon>Pezizomycotina</taxon>
        <taxon>Pezizomycetes</taxon>
        <taxon>Pezizales</taxon>
        <taxon>Ascobolaceae</taxon>
        <taxon>Ascobolus</taxon>
    </lineage>
</organism>
<proteinExistence type="predicted"/>
<dbReference type="PROSITE" id="PS50097">
    <property type="entry name" value="BTB"/>
    <property type="match status" value="1"/>
</dbReference>
<dbReference type="SMART" id="SM00225">
    <property type="entry name" value="BTB"/>
    <property type="match status" value="1"/>
</dbReference>
<feature type="region of interest" description="Disordered" evidence="1">
    <location>
        <begin position="1"/>
        <end position="45"/>
    </location>
</feature>
<dbReference type="Gene3D" id="3.30.710.10">
    <property type="entry name" value="Potassium Channel Kv1.1, Chain A"/>
    <property type="match status" value="1"/>
</dbReference>